<gene>
    <name evidence="2" type="ORF">SAMN04490194_1486</name>
</gene>
<evidence type="ECO:0000256" key="1">
    <source>
        <dbReference type="SAM" id="MobiDB-lite"/>
    </source>
</evidence>
<dbReference type="EMBL" id="FNTY01000002">
    <property type="protein sequence ID" value="SEE23583.1"/>
    <property type="molecule type" value="Genomic_DNA"/>
</dbReference>
<evidence type="ECO:0000313" key="2">
    <source>
        <dbReference type="EMBL" id="SEE23583.1"/>
    </source>
</evidence>
<proteinExistence type="predicted"/>
<protein>
    <submittedName>
        <fullName evidence="2">Uncharacterized protein</fullName>
    </submittedName>
</protein>
<name>A0A1H5H6F8_9PSED</name>
<feature type="compositionally biased region" description="Pro residues" evidence="1">
    <location>
        <begin position="112"/>
        <end position="121"/>
    </location>
</feature>
<reference evidence="2 3" key="1">
    <citation type="submission" date="2016-10" db="EMBL/GenBank/DDBJ databases">
        <authorList>
            <person name="de Groot N.N."/>
        </authorList>
    </citation>
    <scope>NUCLEOTIDE SEQUENCE [LARGE SCALE GENOMIC DNA]</scope>
    <source>
        <strain evidence="2 3">BS3662</strain>
    </source>
</reference>
<organism evidence="2 3">
    <name type="scientific">Pseudomonas migulae</name>
    <dbReference type="NCBI Taxonomy" id="78543"/>
    <lineage>
        <taxon>Bacteria</taxon>
        <taxon>Pseudomonadati</taxon>
        <taxon>Pseudomonadota</taxon>
        <taxon>Gammaproteobacteria</taxon>
        <taxon>Pseudomonadales</taxon>
        <taxon>Pseudomonadaceae</taxon>
        <taxon>Pseudomonas</taxon>
    </lineage>
</organism>
<feature type="region of interest" description="Disordered" evidence="1">
    <location>
        <begin position="96"/>
        <end position="122"/>
    </location>
</feature>
<evidence type="ECO:0000313" key="3">
    <source>
        <dbReference type="Proteomes" id="UP000198985"/>
    </source>
</evidence>
<sequence>MYISRMSVRSSEGERGQLKSQVGFQAASAAVAVVAPSRGRAQVLRSGQPGMDAGLAAPGHGWPMAAGPRSRTGARHRTKGARALGYLALLQVTRRKGETIGSRDRSNGYAPPQKPTNPHPPKALAVSNPLEFQKNPAVLTQGPEDEPVVNPQDAKLDSVPIARLSRKISCLCSNVQSLSC</sequence>
<accession>A0A1H5H6F8</accession>
<dbReference type="AlphaFoldDB" id="A0A1H5H6F8"/>
<dbReference type="Proteomes" id="UP000198985">
    <property type="component" value="Unassembled WGS sequence"/>
</dbReference>
<feature type="compositionally biased region" description="Basic and acidic residues" evidence="1">
    <location>
        <begin position="96"/>
        <end position="106"/>
    </location>
</feature>